<proteinExistence type="predicted"/>
<dbReference type="RefSeq" id="WP_011771815.1">
    <property type="nucleotide sequence ID" value="NC_008709.1"/>
</dbReference>
<dbReference type="HOGENOM" id="CLU_2168931_0_0_6"/>
<protein>
    <recommendedName>
        <fullName evidence="3">Flagellar protein FliT</fullName>
    </recommendedName>
</protein>
<dbReference type="OrthoDB" id="9884475at2"/>
<sequence>MRDNALQQSYIKQVKLLTGGLQRATEHEDLDQISKYEAVIEKLLTDLAGKEIPPALRLALSKLKVQHEQTSEIITEKLNDVKSALVNLNKSKKRMGAYSQSSITNIIVKA</sequence>
<evidence type="ECO:0000313" key="1">
    <source>
        <dbReference type="EMBL" id="ABM05267.1"/>
    </source>
</evidence>
<dbReference type="AlphaFoldDB" id="A1T0K2"/>
<dbReference type="STRING" id="357804.Ping_3584"/>
<name>A1T0K2_PSYIN</name>
<evidence type="ECO:0008006" key="3">
    <source>
        <dbReference type="Google" id="ProtNLM"/>
    </source>
</evidence>
<accession>A1T0K2</accession>
<dbReference type="EMBL" id="CP000510">
    <property type="protein sequence ID" value="ABM05267.1"/>
    <property type="molecule type" value="Genomic_DNA"/>
</dbReference>
<evidence type="ECO:0000313" key="2">
    <source>
        <dbReference type="Proteomes" id="UP000000639"/>
    </source>
</evidence>
<gene>
    <name evidence="1" type="ordered locus">Ping_3584</name>
</gene>
<dbReference type="Proteomes" id="UP000000639">
    <property type="component" value="Chromosome"/>
</dbReference>
<dbReference type="KEGG" id="pin:Ping_3584"/>
<keyword evidence="2" id="KW-1185">Reference proteome</keyword>
<organism evidence="1 2">
    <name type="scientific">Psychromonas ingrahamii (strain DSM 17664 / CCUG 51855 / 37)</name>
    <dbReference type="NCBI Taxonomy" id="357804"/>
    <lineage>
        <taxon>Bacteria</taxon>
        <taxon>Pseudomonadati</taxon>
        <taxon>Pseudomonadota</taxon>
        <taxon>Gammaproteobacteria</taxon>
        <taxon>Alteromonadales</taxon>
        <taxon>Psychromonadaceae</taxon>
        <taxon>Psychromonas</taxon>
    </lineage>
</organism>
<reference evidence="1 2" key="1">
    <citation type="submission" date="2007-01" db="EMBL/GenBank/DDBJ databases">
        <title>Complete sequence of Psychromonas ingrahamii 37.</title>
        <authorList>
            <consortium name="US DOE Joint Genome Institute"/>
            <person name="Copeland A."/>
            <person name="Lucas S."/>
            <person name="Lapidus A."/>
            <person name="Barry K."/>
            <person name="Detter J.C."/>
            <person name="Glavina del Rio T."/>
            <person name="Hammon N."/>
            <person name="Israni S."/>
            <person name="Dalin E."/>
            <person name="Tice H."/>
            <person name="Pitluck S."/>
            <person name="Thompson L.S."/>
            <person name="Brettin T."/>
            <person name="Bruce D."/>
            <person name="Han C."/>
            <person name="Tapia R."/>
            <person name="Schmutz J."/>
            <person name="Larimer F."/>
            <person name="Land M."/>
            <person name="Hauser L."/>
            <person name="Kyrpides N."/>
            <person name="Ivanova N."/>
            <person name="Staley J."/>
            <person name="Richardson P."/>
        </authorList>
    </citation>
    <scope>NUCLEOTIDE SEQUENCE [LARGE SCALE GENOMIC DNA]</scope>
    <source>
        <strain evidence="1 2">37</strain>
    </source>
</reference>